<evidence type="ECO:0008006" key="4">
    <source>
        <dbReference type="Google" id="ProtNLM"/>
    </source>
</evidence>
<comment type="caution">
    <text evidence="2">The sequence shown here is derived from an EMBL/GenBank/DDBJ whole genome shotgun (WGS) entry which is preliminary data.</text>
</comment>
<protein>
    <recommendedName>
        <fullName evidence="4">PepSY domain-containing protein</fullName>
    </recommendedName>
</protein>
<keyword evidence="3" id="KW-1185">Reference proteome</keyword>
<feature type="signal peptide" evidence="1">
    <location>
        <begin position="1"/>
        <end position="19"/>
    </location>
</feature>
<evidence type="ECO:0000256" key="1">
    <source>
        <dbReference type="SAM" id="SignalP"/>
    </source>
</evidence>
<sequence>MKRLLAVLALIVSSLPVAAEEPLLPPGNGGRSLTPPAEIVCLGTAAAQGAIRDGRARRFAEVGRDLDGDLLRADLCRSDDTLLYRVTVLDHGGRVRRLQIDATSGRMMYDGR</sequence>
<reference evidence="2 3" key="1">
    <citation type="submission" date="2019-02" db="EMBL/GenBank/DDBJ databases">
        <title>Siculibacillus lacustris gen. nov., sp. nov., a new rosette-forming bacterium isolated from a freshwater crater lake (Lake St. Ana, Romania).</title>
        <authorList>
            <person name="Felfoldi T."/>
            <person name="Marton Z."/>
            <person name="Szabo A."/>
            <person name="Mentes A."/>
            <person name="Boka K."/>
            <person name="Marialigeti K."/>
            <person name="Mathe I."/>
            <person name="Koncz M."/>
            <person name="Schumann P."/>
            <person name="Toth E."/>
        </authorList>
    </citation>
    <scope>NUCLEOTIDE SEQUENCE [LARGE SCALE GENOMIC DNA]</scope>
    <source>
        <strain evidence="2 3">SA-279</strain>
    </source>
</reference>
<evidence type="ECO:0000313" key="2">
    <source>
        <dbReference type="EMBL" id="TBW40975.1"/>
    </source>
</evidence>
<evidence type="ECO:0000313" key="3">
    <source>
        <dbReference type="Proteomes" id="UP000292781"/>
    </source>
</evidence>
<accession>A0A4Q9VYA4</accession>
<gene>
    <name evidence="2" type="ORF">EYW49_02120</name>
</gene>
<feature type="chain" id="PRO_5020448724" description="PepSY domain-containing protein" evidence="1">
    <location>
        <begin position="20"/>
        <end position="112"/>
    </location>
</feature>
<dbReference type="RefSeq" id="WP_131305481.1">
    <property type="nucleotide sequence ID" value="NZ_SJFN01000002.1"/>
</dbReference>
<dbReference type="AlphaFoldDB" id="A0A4Q9VYA4"/>
<organism evidence="2 3">
    <name type="scientific">Siculibacillus lacustris</name>
    <dbReference type="NCBI Taxonomy" id="1549641"/>
    <lineage>
        <taxon>Bacteria</taxon>
        <taxon>Pseudomonadati</taxon>
        <taxon>Pseudomonadota</taxon>
        <taxon>Alphaproteobacteria</taxon>
        <taxon>Hyphomicrobiales</taxon>
        <taxon>Ancalomicrobiaceae</taxon>
        <taxon>Siculibacillus</taxon>
    </lineage>
</organism>
<dbReference type="Proteomes" id="UP000292781">
    <property type="component" value="Unassembled WGS sequence"/>
</dbReference>
<keyword evidence="1" id="KW-0732">Signal</keyword>
<dbReference type="EMBL" id="SJFN01000002">
    <property type="protein sequence ID" value="TBW40975.1"/>
    <property type="molecule type" value="Genomic_DNA"/>
</dbReference>
<name>A0A4Q9VYA4_9HYPH</name>
<proteinExistence type="predicted"/>
<dbReference type="OrthoDB" id="7864982at2"/>